<proteinExistence type="predicted"/>
<keyword evidence="2" id="KW-1185">Reference proteome</keyword>
<dbReference type="EMBL" id="ML996694">
    <property type="protein sequence ID" value="KAF2400942.1"/>
    <property type="molecule type" value="Genomic_DNA"/>
</dbReference>
<protein>
    <submittedName>
        <fullName evidence="1">Uncharacterized protein</fullName>
    </submittedName>
</protein>
<evidence type="ECO:0000313" key="1">
    <source>
        <dbReference type="EMBL" id="KAF2400942.1"/>
    </source>
</evidence>
<organism evidence="1 2">
    <name type="scientific">Trichodelitschia bisporula</name>
    <dbReference type="NCBI Taxonomy" id="703511"/>
    <lineage>
        <taxon>Eukaryota</taxon>
        <taxon>Fungi</taxon>
        <taxon>Dikarya</taxon>
        <taxon>Ascomycota</taxon>
        <taxon>Pezizomycotina</taxon>
        <taxon>Dothideomycetes</taxon>
        <taxon>Dothideomycetes incertae sedis</taxon>
        <taxon>Phaeotrichales</taxon>
        <taxon>Phaeotrichaceae</taxon>
        <taxon>Trichodelitschia</taxon>
    </lineage>
</organism>
<sequence>MECIHQSSDGMHQVYRILHFSLSSLSSYQQALLFITITFNRFPSLSSRILSTRVSAVRNVIDIRLAAWSRFISSPGLSAQASPPRTVRVPLQSNSERHQASQSGPRPLHAFREHQGYSGLRRAPSGRISFLLLLSDSATLTSESQVSHLPRLIAAHRPKPAPFAPRGLHTAQHHFVPFSKSDGVQYTAPRLSAAPRQNARARSGACRAVPQCDPRHLWQVAEKPYAPKQPSSSRYAS</sequence>
<evidence type="ECO:0000313" key="2">
    <source>
        <dbReference type="Proteomes" id="UP000799640"/>
    </source>
</evidence>
<dbReference type="Proteomes" id="UP000799640">
    <property type="component" value="Unassembled WGS sequence"/>
</dbReference>
<accession>A0A6G1HY54</accession>
<reference evidence="1" key="1">
    <citation type="journal article" date="2020" name="Stud. Mycol.">
        <title>101 Dothideomycetes genomes: a test case for predicting lifestyles and emergence of pathogens.</title>
        <authorList>
            <person name="Haridas S."/>
            <person name="Albert R."/>
            <person name="Binder M."/>
            <person name="Bloem J."/>
            <person name="Labutti K."/>
            <person name="Salamov A."/>
            <person name="Andreopoulos B."/>
            <person name="Baker S."/>
            <person name="Barry K."/>
            <person name="Bills G."/>
            <person name="Bluhm B."/>
            <person name="Cannon C."/>
            <person name="Castanera R."/>
            <person name="Culley D."/>
            <person name="Daum C."/>
            <person name="Ezra D."/>
            <person name="Gonzalez J."/>
            <person name="Henrissat B."/>
            <person name="Kuo A."/>
            <person name="Liang C."/>
            <person name="Lipzen A."/>
            <person name="Lutzoni F."/>
            <person name="Magnuson J."/>
            <person name="Mondo S."/>
            <person name="Nolan M."/>
            <person name="Ohm R."/>
            <person name="Pangilinan J."/>
            <person name="Park H.-J."/>
            <person name="Ramirez L."/>
            <person name="Alfaro M."/>
            <person name="Sun H."/>
            <person name="Tritt A."/>
            <person name="Yoshinaga Y."/>
            <person name="Zwiers L.-H."/>
            <person name="Turgeon B."/>
            <person name="Goodwin S."/>
            <person name="Spatafora J."/>
            <person name="Crous P."/>
            <person name="Grigoriev I."/>
        </authorList>
    </citation>
    <scope>NUCLEOTIDE SEQUENCE</scope>
    <source>
        <strain evidence="1">CBS 262.69</strain>
    </source>
</reference>
<name>A0A6G1HY54_9PEZI</name>
<dbReference type="AlphaFoldDB" id="A0A6G1HY54"/>
<gene>
    <name evidence="1" type="ORF">EJ06DRAFT_414441</name>
</gene>